<dbReference type="Proteomes" id="UP000030598">
    <property type="component" value="Unassembled WGS sequence"/>
</dbReference>
<keyword evidence="1" id="KW-0564">Palmitate</keyword>
<reference evidence="3" key="1">
    <citation type="journal article" date="2014" name="Sci. Data">
        <title>Genomes of diverse isolates of the marine cyanobacterium Prochlorococcus.</title>
        <authorList>
            <person name="Biller S."/>
            <person name="Berube P."/>
            <person name="Thompson J."/>
            <person name="Kelly L."/>
            <person name="Roggensack S."/>
            <person name="Awad L."/>
            <person name="Roache-Johnson K."/>
            <person name="Ding H."/>
            <person name="Giovannoni S.J."/>
            <person name="Moore L.R."/>
            <person name="Chisholm S.W."/>
        </authorList>
    </citation>
    <scope>NUCLEOTIDE SEQUENCE [LARGE SCALE GENOMIC DNA]</scope>
    <source>
        <strain evidence="3">GP2</strain>
    </source>
</reference>
<gene>
    <name evidence="1" type="primary">psb27</name>
    <name evidence="2" type="ORF">EU91_1218</name>
</gene>
<protein>
    <recommendedName>
        <fullName evidence="1">Photosystem II lipoprotein Psb27</fullName>
    </recommendedName>
    <alternativeName>
        <fullName evidence="1">Photosystem II 11 kDa protein</fullName>
    </alternativeName>
</protein>
<dbReference type="eggNOG" id="ENOG5031CPI">
    <property type="taxonomic scope" value="Bacteria"/>
</dbReference>
<comment type="caution">
    <text evidence="2">The sequence shown here is derived from an EMBL/GenBank/DDBJ whole genome shotgun (WGS) entry which is preliminary data.</text>
</comment>
<evidence type="ECO:0000313" key="2">
    <source>
        <dbReference type="EMBL" id="KGF86993.1"/>
    </source>
</evidence>
<comment type="function">
    <text evidence="1">Plays a role in the repair and/or biogenesis of the calcium-manganese-oxide cluster on the lumenal face of the thylakoid membrane. Its presence in a photosystem II (PSII) preparation prevents binding of some small extrinsic subunits and thus assembly of calcium-manganese-oxide cluster.</text>
</comment>
<keyword evidence="1" id="KW-0793">Thylakoid</keyword>
<dbReference type="GO" id="GO:0031977">
    <property type="term" value="C:thylakoid lumen"/>
    <property type="evidence" value="ECO:0007669"/>
    <property type="project" value="UniProtKB-UniRule"/>
</dbReference>
<dbReference type="STRING" id="59925.EU91_1218"/>
<keyword evidence="1" id="KW-0472">Membrane</keyword>
<dbReference type="GO" id="GO:0031676">
    <property type="term" value="C:plasma membrane-derived thylakoid membrane"/>
    <property type="evidence" value="ECO:0007669"/>
    <property type="project" value="UniProtKB-SubCell"/>
</dbReference>
<evidence type="ECO:0000256" key="1">
    <source>
        <dbReference type="HAMAP-Rule" id="MF_01481"/>
    </source>
</evidence>
<keyword evidence="1" id="KW-0732">Signal</keyword>
<dbReference type="InterPro" id="IPR038450">
    <property type="entry name" value="PSII_Psb27_sf"/>
</dbReference>
<proteinExistence type="inferred from homology"/>
<comment type="similarity">
    <text evidence="1">Belongs to the Psb27 family.</text>
</comment>
<evidence type="ECO:0000313" key="3">
    <source>
        <dbReference type="Proteomes" id="UP000030598"/>
    </source>
</evidence>
<dbReference type="HAMAP" id="MF_01481">
    <property type="entry name" value="PSII_Psb27"/>
    <property type="match status" value="1"/>
</dbReference>
<name>A0A0A1ZFG0_PROMR</name>
<dbReference type="Gene3D" id="1.20.58.810">
    <property type="entry name" value="Photosystem II Pbs27"/>
    <property type="match status" value="1"/>
</dbReference>
<dbReference type="PANTHER" id="PTHR34041:SF1">
    <property type="entry name" value="PHOTOSYSTEM II REPAIR PROTEIN PSB27-H1, CHLOROPLASTIC"/>
    <property type="match status" value="1"/>
</dbReference>
<dbReference type="GO" id="GO:0010207">
    <property type="term" value="P:photosystem II assembly"/>
    <property type="evidence" value="ECO:0007669"/>
    <property type="project" value="UniProtKB-UniRule"/>
</dbReference>
<dbReference type="NCBIfam" id="TIGR03044">
    <property type="entry name" value="PS_II_psb27"/>
    <property type="match status" value="1"/>
</dbReference>
<dbReference type="PANTHER" id="PTHR34041">
    <property type="entry name" value="PHOTOSYSTEM II REPAIR PROTEIN PSB27-H1, CHLOROPLASTIC"/>
    <property type="match status" value="1"/>
</dbReference>
<dbReference type="GO" id="GO:0010206">
    <property type="term" value="P:photosystem II repair"/>
    <property type="evidence" value="ECO:0007669"/>
    <property type="project" value="UniProtKB-UniRule"/>
</dbReference>
<dbReference type="OrthoDB" id="541086at2"/>
<comment type="subcellular location">
    <subcellularLocation>
        <location evidence="1">Cellular thylakoid membrane</location>
        <topology evidence="1">Lipid-anchor</topology>
        <orientation evidence="1">Lumenal side</orientation>
    </subcellularLocation>
    <text evidence="1">Associated with PSII on the lumenal side of the thylakoid membrane.</text>
</comment>
<dbReference type="EMBL" id="JNAH01000006">
    <property type="protein sequence ID" value="KGF86993.1"/>
    <property type="molecule type" value="Genomic_DNA"/>
</dbReference>
<dbReference type="RefSeq" id="WP_032524691.1">
    <property type="nucleotide sequence ID" value="NZ_CP138934.1"/>
</dbReference>
<dbReference type="GO" id="GO:0009523">
    <property type="term" value="C:photosystem II"/>
    <property type="evidence" value="ECO:0007669"/>
    <property type="project" value="InterPro"/>
</dbReference>
<dbReference type="AlphaFoldDB" id="A0A0A1ZFG0"/>
<comment type="subunit">
    <text evidence="1">Monomer. Forms a complex with a monomeric, partially assembled PSII. This is probably the complex in which D1 is assembled and/or replaced.</text>
</comment>
<accession>A0A0A1ZFG0</accession>
<dbReference type="Pfam" id="PF13326">
    <property type="entry name" value="PSII_Pbs27"/>
    <property type="match status" value="1"/>
</dbReference>
<dbReference type="InterPro" id="IPR017488">
    <property type="entry name" value="PSII_Psb27_cyano_bac"/>
</dbReference>
<dbReference type="InterPro" id="IPR025585">
    <property type="entry name" value="PSII_Psb27"/>
</dbReference>
<organism evidence="2 3">
    <name type="scientific">Prochlorococcus marinus str. GP2</name>
    <dbReference type="NCBI Taxonomy" id="59925"/>
    <lineage>
        <taxon>Bacteria</taxon>
        <taxon>Bacillati</taxon>
        <taxon>Cyanobacteriota</taxon>
        <taxon>Cyanophyceae</taxon>
        <taxon>Synechococcales</taxon>
        <taxon>Prochlorococcaceae</taxon>
        <taxon>Prochlorococcus</taxon>
    </lineage>
</organism>
<sequence>MLLKWTSELILKKLTKVISFALSLIVVFTLFSSPSIAVKTSMTGDYTKDTISVVKTLQTAVDTPKDSPNKDEVRSEALTLITDYISRYRNRGMVNKTQSFTTMQTALNAMAGHYKNFASRPLPDKLKERLTKEFSLAEKMVLRES</sequence>
<keyword evidence="1" id="KW-0449">Lipoprotein</keyword>